<dbReference type="SUPFAM" id="SSF53474">
    <property type="entry name" value="alpha/beta-Hydrolases"/>
    <property type="match status" value="1"/>
</dbReference>
<dbReference type="PANTHER" id="PTHR31497">
    <property type="entry name" value="AUTOCRINE PROLIFERATION REPRESSOR PROTEIN A"/>
    <property type="match status" value="1"/>
</dbReference>
<dbReference type="InterPro" id="IPR029058">
    <property type="entry name" value="AB_hydrolase_fold"/>
</dbReference>
<dbReference type="PIRSF" id="PIRSF014728">
    <property type="entry name" value="PqaA"/>
    <property type="match status" value="1"/>
</dbReference>
<accession>A0A7S7SMU7</accession>
<organism evidence="1 2">
    <name type="scientific">Paludibaculum fermentans</name>
    <dbReference type="NCBI Taxonomy" id="1473598"/>
    <lineage>
        <taxon>Bacteria</taxon>
        <taxon>Pseudomonadati</taxon>
        <taxon>Acidobacteriota</taxon>
        <taxon>Terriglobia</taxon>
        <taxon>Bryobacterales</taxon>
        <taxon>Bryobacteraceae</taxon>
        <taxon>Paludibaculum</taxon>
    </lineage>
</organism>
<protein>
    <submittedName>
        <fullName evidence="1">PhoPQ-activated pathogenicity-related family protein</fullName>
    </submittedName>
</protein>
<sequence>MYHNRITQSLALLTVLGLSVCAQTKKETALDRYVAKPDPAYKWELVKTIPGQGVTAYVLNVTSQNYLTTAEVDRTEWKHWVTVYKPEKVESDIALLAIGGGSNNNAAPDKQDAFLAGMAAKTQSVTVDLKMIPNQPLSFFGESRRRTEDAIIAFTWQKFLETGDEKWPLRLPMTKGAVKSMDATQEFLASEAGGKVKVGRWVITGGSKRGWTTWTVGAVDKRVIAVMPVVIDMLNMEASFTHHWRVYGFWAPAVKDYVEHGIMEWQGTEQYKKLLEIEEPYEYRDRMTMPKYIVNSAGDQFFVVDSSQFYWNDLKGEKYLRYVPNTDHGVTRRSDAAQSLASYYESIVKSWKRPEFDWTISKDGIITVTCKDKPSAVKLWSASNPEARDFRLEQIGPAYKSKDVAEESPNKWVVKLAKPEHGYSASFLELTFPTPGGSEWKFTTGVKVMPDVYPFPAPTPKTPKGGVLRKK</sequence>
<reference evidence="1 2" key="1">
    <citation type="submission" date="2020-10" db="EMBL/GenBank/DDBJ databases">
        <title>Complete genome sequence of Paludibaculum fermentans P105T, a facultatively anaerobic acidobacterium capable of dissimilatory Fe(III) reduction.</title>
        <authorList>
            <person name="Dedysh S.N."/>
            <person name="Beletsky A.V."/>
            <person name="Kulichevskaya I.S."/>
            <person name="Mardanov A.V."/>
            <person name="Ravin N.V."/>
        </authorList>
    </citation>
    <scope>NUCLEOTIDE SEQUENCE [LARGE SCALE GENOMIC DNA]</scope>
    <source>
        <strain evidence="1 2">P105</strain>
    </source>
</reference>
<dbReference type="AlphaFoldDB" id="A0A7S7SMU7"/>
<evidence type="ECO:0000313" key="2">
    <source>
        <dbReference type="Proteomes" id="UP000593892"/>
    </source>
</evidence>
<dbReference type="EMBL" id="CP063849">
    <property type="protein sequence ID" value="QOY89410.1"/>
    <property type="molecule type" value="Genomic_DNA"/>
</dbReference>
<keyword evidence="2" id="KW-1185">Reference proteome</keyword>
<dbReference type="KEGG" id="pfer:IRI77_05490"/>
<evidence type="ECO:0000313" key="1">
    <source>
        <dbReference type="EMBL" id="QOY89410.1"/>
    </source>
</evidence>
<gene>
    <name evidence="1" type="ORF">IRI77_05490</name>
</gene>
<dbReference type="Proteomes" id="UP000593892">
    <property type="component" value="Chromosome"/>
</dbReference>
<dbReference type="InterPro" id="IPR009199">
    <property type="entry name" value="PhoPQ-act_pathogen-rel_PqaA"/>
</dbReference>
<proteinExistence type="predicted"/>
<name>A0A7S7SMU7_PALFE</name>
<dbReference type="PANTHER" id="PTHR31497:SF0">
    <property type="entry name" value="AUTOCRINE PROLIFERATION REPRESSOR PROTEIN A"/>
    <property type="match status" value="1"/>
</dbReference>
<dbReference type="Gene3D" id="3.40.50.1820">
    <property type="entry name" value="alpha/beta hydrolase"/>
    <property type="match status" value="1"/>
</dbReference>
<dbReference type="RefSeq" id="WP_194451072.1">
    <property type="nucleotide sequence ID" value="NZ_CP063849.1"/>
</dbReference>
<dbReference type="Pfam" id="PF10142">
    <property type="entry name" value="PhoPQ_related"/>
    <property type="match status" value="1"/>
</dbReference>